<evidence type="ECO:0000313" key="1">
    <source>
        <dbReference type="EMBL" id="CAE2238209.1"/>
    </source>
</evidence>
<accession>A0A7S4MRB6</accession>
<dbReference type="GO" id="GO:0005802">
    <property type="term" value="C:trans-Golgi network"/>
    <property type="evidence" value="ECO:0007669"/>
    <property type="project" value="InterPro"/>
</dbReference>
<dbReference type="Pfam" id="PF15053">
    <property type="entry name" value="Njmu-R1"/>
    <property type="match status" value="1"/>
</dbReference>
<organism evidence="1">
    <name type="scientific">Vannella robusta</name>
    <dbReference type="NCBI Taxonomy" id="1487602"/>
    <lineage>
        <taxon>Eukaryota</taxon>
        <taxon>Amoebozoa</taxon>
        <taxon>Discosea</taxon>
        <taxon>Flabellinia</taxon>
        <taxon>Vannellidae</taxon>
        <taxon>Vannella</taxon>
    </lineage>
</organism>
<name>A0A7S4MRB6_9EUKA</name>
<dbReference type="InterPro" id="IPR028280">
    <property type="entry name" value="Njmu-R1"/>
</dbReference>
<protein>
    <submittedName>
        <fullName evidence="1">Uncharacterized protein</fullName>
    </submittedName>
</protein>
<sequence length="338" mass="38188">MSEYATPPVSVAEGSTSSSPVDAHFVVYSLTESGGKDRAVCSSASGSLVAAVEDKVASLLDKKLQLVKDRSFTETISSEGQEYLSIFCYVTNFSENQALQQFLVCLVIENSEDIENSIQLMLPDINNYVVDIVAPILFSQDQTETTTETENALQQWYSASIDYIGRCITTLGSYLPNFLHAALLGYTVVSPQNPVLETNLRRVARMIQLVEEDETKQIQVLYEDDKAVMDYESKNLFCEDWAQALQETAEDPISCRQKIDQYRLLIVKRLNDLRRMLDNARMHNHDLYRSYSMIERSNNEDVLLAVLTNDIKNNQSLAEVIGTIVDFSVMRRKAEEIQ</sequence>
<reference evidence="1" key="1">
    <citation type="submission" date="2021-01" db="EMBL/GenBank/DDBJ databases">
        <authorList>
            <person name="Corre E."/>
            <person name="Pelletier E."/>
            <person name="Niang G."/>
            <person name="Scheremetjew M."/>
            <person name="Finn R."/>
            <person name="Kale V."/>
            <person name="Holt S."/>
            <person name="Cochrane G."/>
            <person name="Meng A."/>
            <person name="Brown T."/>
            <person name="Cohen L."/>
        </authorList>
    </citation>
    <scope>NUCLEOTIDE SEQUENCE</scope>
    <source>
        <strain evidence="1">DIVA3 518/3/11/1/6</strain>
    </source>
</reference>
<gene>
    <name evidence="1" type="ORF">VSP0166_LOCUS16395</name>
</gene>
<dbReference type="PANTHER" id="PTHR14416:SF2">
    <property type="entry name" value="PROTEIN NJMU-R1"/>
    <property type="match status" value="1"/>
</dbReference>
<dbReference type="AlphaFoldDB" id="A0A7S4MRB6"/>
<dbReference type="PANTHER" id="PTHR14416">
    <property type="entry name" value="PROTEIN NJMU-R1"/>
    <property type="match status" value="1"/>
</dbReference>
<proteinExistence type="predicted"/>
<dbReference type="EMBL" id="HBKP01023512">
    <property type="protein sequence ID" value="CAE2238209.1"/>
    <property type="molecule type" value="Transcribed_RNA"/>
</dbReference>
<dbReference type="GO" id="GO:0099041">
    <property type="term" value="P:vesicle tethering to Golgi"/>
    <property type="evidence" value="ECO:0007669"/>
    <property type="project" value="InterPro"/>
</dbReference>